<dbReference type="GO" id="GO:0005198">
    <property type="term" value="F:structural molecule activity"/>
    <property type="evidence" value="ECO:0007669"/>
    <property type="project" value="InterPro"/>
</dbReference>
<feature type="transmembrane region" description="Helical" evidence="11">
    <location>
        <begin position="12"/>
        <end position="32"/>
    </location>
</feature>
<comment type="subcellular location">
    <subcellularLocation>
        <location evidence="1">Cell junction</location>
        <location evidence="1">Tight junction</location>
    </subcellularLocation>
    <subcellularLocation>
        <location evidence="2">Cell membrane</location>
        <topology evidence="2">Multi-pass membrane protein</topology>
    </subcellularLocation>
</comment>
<dbReference type="InterPro" id="IPR004031">
    <property type="entry name" value="PMP22/EMP/MP20/Claudin"/>
</dbReference>
<sequence length="234" mass="25401">MPYLVHTAHAQSVALLLSAVGWILTIVTMGMVEWRVWEVSDPSVISSGLAWVGVWRVCFYSSAPILSENQIMFCQKIGMFESFTPPEIIAAQVLMLVAVMLGLMGNVSVVYGLRNIYFGLNPFKRIRLALSAGGALFILTGVSTLIPVFWNLSSVAHNQTIVFPPAFRMPSAPEKQHIGLGIGVGIVASFLVVCSGLIVLSYRVPVGLTGIVKPEDKDMNDDGTDNPAFTRTDE</sequence>
<gene>
    <name evidence="12" type="ORF">E1301_Tti023083</name>
</gene>
<comment type="caution">
    <text evidence="12">The sequence shown here is derived from an EMBL/GenBank/DDBJ whole genome shotgun (WGS) entry which is preliminary data.</text>
</comment>
<name>A0A5A9NE80_9TELE</name>
<feature type="transmembrane region" description="Helical" evidence="11">
    <location>
        <begin position="178"/>
        <end position="200"/>
    </location>
</feature>
<keyword evidence="9 11" id="KW-0472">Membrane</keyword>
<evidence type="ECO:0000256" key="6">
    <source>
        <dbReference type="ARBA" id="ARBA00022692"/>
    </source>
</evidence>
<evidence type="ECO:0000313" key="12">
    <source>
        <dbReference type="EMBL" id="KAA0707396.1"/>
    </source>
</evidence>
<keyword evidence="7" id="KW-0965">Cell junction</keyword>
<dbReference type="Proteomes" id="UP000324632">
    <property type="component" value="Chromosome 19"/>
</dbReference>
<dbReference type="PANTHER" id="PTHR12002">
    <property type="entry name" value="CLAUDIN"/>
    <property type="match status" value="1"/>
</dbReference>
<reference evidence="12 13" key="1">
    <citation type="journal article" date="2019" name="Mol. Ecol. Resour.">
        <title>Chromosome-level genome assembly of Triplophysa tibetana, a fish adapted to the harsh high-altitude environment of the Tibetan Plateau.</title>
        <authorList>
            <person name="Yang X."/>
            <person name="Liu H."/>
            <person name="Ma Z."/>
            <person name="Zou Y."/>
            <person name="Zou M."/>
            <person name="Mao Y."/>
            <person name="Li X."/>
            <person name="Wang H."/>
            <person name="Chen T."/>
            <person name="Wang W."/>
            <person name="Yang R."/>
        </authorList>
    </citation>
    <scope>NUCLEOTIDE SEQUENCE [LARGE SCALE GENOMIC DNA]</scope>
    <source>
        <strain evidence="12">TTIB1903HZAU</strain>
        <tissue evidence="12">Muscle</tissue>
    </source>
</reference>
<dbReference type="Gene3D" id="1.20.140.150">
    <property type="match status" value="1"/>
</dbReference>
<evidence type="ECO:0000256" key="7">
    <source>
        <dbReference type="ARBA" id="ARBA00022949"/>
    </source>
</evidence>
<dbReference type="GO" id="GO:0005923">
    <property type="term" value="C:bicellular tight junction"/>
    <property type="evidence" value="ECO:0007669"/>
    <property type="project" value="UniProtKB-SubCell"/>
</dbReference>
<feature type="region of interest" description="Disordered" evidence="10">
    <location>
        <begin position="215"/>
        <end position="234"/>
    </location>
</feature>
<feature type="transmembrane region" description="Helical" evidence="11">
    <location>
        <begin position="89"/>
        <end position="114"/>
    </location>
</feature>
<keyword evidence="4" id="KW-0796">Tight junction</keyword>
<comment type="similarity">
    <text evidence="3">Belongs to the claudin family.</text>
</comment>
<feature type="transmembrane region" description="Helical" evidence="11">
    <location>
        <begin position="126"/>
        <end position="150"/>
    </location>
</feature>
<evidence type="ECO:0000256" key="11">
    <source>
        <dbReference type="SAM" id="Phobius"/>
    </source>
</evidence>
<organism evidence="12 13">
    <name type="scientific">Triplophysa tibetana</name>
    <dbReference type="NCBI Taxonomy" id="1572043"/>
    <lineage>
        <taxon>Eukaryota</taxon>
        <taxon>Metazoa</taxon>
        <taxon>Chordata</taxon>
        <taxon>Craniata</taxon>
        <taxon>Vertebrata</taxon>
        <taxon>Euteleostomi</taxon>
        <taxon>Actinopterygii</taxon>
        <taxon>Neopterygii</taxon>
        <taxon>Teleostei</taxon>
        <taxon>Ostariophysi</taxon>
        <taxon>Cypriniformes</taxon>
        <taxon>Nemacheilidae</taxon>
        <taxon>Triplophysa</taxon>
    </lineage>
</organism>
<keyword evidence="6 11" id="KW-0812">Transmembrane</keyword>
<dbReference type="PRINTS" id="PR01077">
    <property type="entry name" value="CLAUDIN"/>
</dbReference>
<keyword evidence="13" id="KW-1185">Reference proteome</keyword>
<dbReference type="Pfam" id="PF13903">
    <property type="entry name" value="Claudin_2"/>
    <property type="match status" value="1"/>
</dbReference>
<dbReference type="InterPro" id="IPR006187">
    <property type="entry name" value="Claudin"/>
</dbReference>
<evidence type="ECO:0000256" key="1">
    <source>
        <dbReference type="ARBA" id="ARBA00004435"/>
    </source>
</evidence>
<evidence type="ECO:0000313" key="13">
    <source>
        <dbReference type="Proteomes" id="UP000324632"/>
    </source>
</evidence>
<protein>
    <submittedName>
        <fullName evidence="12">Putative claudin-24</fullName>
    </submittedName>
</protein>
<evidence type="ECO:0000256" key="9">
    <source>
        <dbReference type="ARBA" id="ARBA00023136"/>
    </source>
</evidence>
<keyword evidence="8 11" id="KW-1133">Transmembrane helix</keyword>
<evidence type="ECO:0000256" key="2">
    <source>
        <dbReference type="ARBA" id="ARBA00004651"/>
    </source>
</evidence>
<dbReference type="EMBL" id="SOYY01000019">
    <property type="protein sequence ID" value="KAA0707396.1"/>
    <property type="molecule type" value="Genomic_DNA"/>
</dbReference>
<proteinExistence type="inferred from homology"/>
<evidence type="ECO:0000256" key="3">
    <source>
        <dbReference type="ARBA" id="ARBA00008295"/>
    </source>
</evidence>
<accession>A0A5A9NE80</accession>
<evidence type="ECO:0000256" key="8">
    <source>
        <dbReference type="ARBA" id="ARBA00022989"/>
    </source>
</evidence>
<evidence type="ECO:0000256" key="10">
    <source>
        <dbReference type="SAM" id="MobiDB-lite"/>
    </source>
</evidence>
<keyword evidence="5" id="KW-1003">Cell membrane</keyword>
<evidence type="ECO:0000256" key="5">
    <source>
        <dbReference type="ARBA" id="ARBA00022475"/>
    </source>
</evidence>
<evidence type="ECO:0000256" key="4">
    <source>
        <dbReference type="ARBA" id="ARBA00022427"/>
    </source>
</evidence>
<dbReference type="AlphaFoldDB" id="A0A5A9NE80"/>
<dbReference type="GO" id="GO:0005886">
    <property type="term" value="C:plasma membrane"/>
    <property type="evidence" value="ECO:0007669"/>
    <property type="project" value="UniProtKB-SubCell"/>
</dbReference>